<reference evidence="1 2" key="1">
    <citation type="journal article" date="2012" name="Genome Biol.">
        <title>Genome and low-iron response of an oceanic diatom adapted to chronic iron limitation.</title>
        <authorList>
            <person name="Lommer M."/>
            <person name="Specht M."/>
            <person name="Roy A.S."/>
            <person name="Kraemer L."/>
            <person name="Andreson R."/>
            <person name="Gutowska M.A."/>
            <person name="Wolf J."/>
            <person name="Bergner S.V."/>
            <person name="Schilhabel M.B."/>
            <person name="Klostermeier U.C."/>
            <person name="Beiko R.G."/>
            <person name="Rosenstiel P."/>
            <person name="Hippler M."/>
            <person name="Laroche J."/>
        </authorList>
    </citation>
    <scope>NUCLEOTIDE SEQUENCE [LARGE SCALE GENOMIC DNA]</scope>
    <source>
        <strain evidence="1 2">CCMP1005</strain>
    </source>
</reference>
<gene>
    <name evidence="1" type="ORF">THAOC_10156</name>
</gene>
<protein>
    <submittedName>
        <fullName evidence="1">Uncharacterized protein</fullName>
    </submittedName>
</protein>
<keyword evidence="2" id="KW-1185">Reference proteome</keyword>
<dbReference type="AlphaFoldDB" id="K0STD4"/>
<name>K0STD4_THAOC</name>
<dbReference type="EMBL" id="AGNL01011032">
    <property type="protein sequence ID" value="EJK68645.1"/>
    <property type="molecule type" value="Genomic_DNA"/>
</dbReference>
<evidence type="ECO:0000313" key="2">
    <source>
        <dbReference type="Proteomes" id="UP000266841"/>
    </source>
</evidence>
<sequence>MVFAKQPKNTALPSWNSMQPHPLAPVQRLLPLAMAFVGGVERFWFDFAPA</sequence>
<feature type="non-terminal residue" evidence="1">
    <location>
        <position position="50"/>
    </location>
</feature>
<comment type="caution">
    <text evidence="1">The sequence shown here is derived from an EMBL/GenBank/DDBJ whole genome shotgun (WGS) entry which is preliminary data.</text>
</comment>
<evidence type="ECO:0000313" key="1">
    <source>
        <dbReference type="EMBL" id="EJK68645.1"/>
    </source>
</evidence>
<organism evidence="1 2">
    <name type="scientific">Thalassiosira oceanica</name>
    <name type="common">Marine diatom</name>
    <dbReference type="NCBI Taxonomy" id="159749"/>
    <lineage>
        <taxon>Eukaryota</taxon>
        <taxon>Sar</taxon>
        <taxon>Stramenopiles</taxon>
        <taxon>Ochrophyta</taxon>
        <taxon>Bacillariophyta</taxon>
        <taxon>Coscinodiscophyceae</taxon>
        <taxon>Thalassiosirophycidae</taxon>
        <taxon>Thalassiosirales</taxon>
        <taxon>Thalassiosiraceae</taxon>
        <taxon>Thalassiosira</taxon>
    </lineage>
</organism>
<proteinExistence type="predicted"/>
<accession>K0STD4</accession>
<dbReference type="Proteomes" id="UP000266841">
    <property type="component" value="Unassembled WGS sequence"/>
</dbReference>